<protein>
    <submittedName>
        <fullName evidence="2">Uncharacterized protein</fullName>
    </submittedName>
</protein>
<keyword evidence="1" id="KW-0812">Transmembrane</keyword>
<keyword evidence="3" id="KW-1185">Reference proteome</keyword>
<dbReference type="Proteomes" id="UP001175227">
    <property type="component" value="Unassembled WGS sequence"/>
</dbReference>
<feature type="transmembrane region" description="Helical" evidence="1">
    <location>
        <begin position="48"/>
        <end position="67"/>
    </location>
</feature>
<evidence type="ECO:0000256" key="1">
    <source>
        <dbReference type="SAM" id="Phobius"/>
    </source>
</evidence>
<accession>A0AA39NY90</accession>
<dbReference type="EMBL" id="JAUEPR010000032">
    <property type="protein sequence ID" value="KAK0473618.1"/>
    <property type="molecule type" value="Genomic_DNA"/>
</dbReference>
<sequence>MLNLGRIRHVLIGHEAVHFATSFLVPVLPSIPPMSSLRLIHQSRRMSLWLLGYFLLALTLGILVELHGRGSKENRNRTDEPRTNQGVVSRVLVSSCTNNRCDSTVWYHTLYQPRSAWQLSAKTSPAERAE</sequence>
<evidence type="ECO:0000313" key="2">
    <source>
        <dbReference type="EMBL" id="KAK0473618.1"/>
    </source>
</evidence>
<reference evidence="2" key="1">
    <citation type="submission" date="2023-06" db="EMBL/GenBank/DDBJ databases">
        <authorList>
            <consortium name="Lawrence Berkeley National Laboratory"/>
            <person name="Ahrendt S."/>
            <person name="Sahu N."/>
            <person name="Indic B."/>
            <person name="Wong-Bajracharya J."/>
            <person name="Merenyi Z."/>
            <person name="Ke H.-M."/>
            <person name="Monk M."/>
            <person name="Kocsube S."/>
            <person name="Drula E."/>
            <person name="Lipzen A."/>
            <person name="Balint B."/>
            <person name="Henrissat B."/>
            <person name="Andreopoulos B."/>
            <person name="Martin F.M."/>
            <person name="Harder C.B."/>
            <person name="Rigling D."/>
            <person name="Ford K.L."/>
            <person name="Foster G.D."/>
            <person name="Pangilinan J."/>
            <person name="Papanicolaou A."/>
            <person name="Barry K."/>
            <person name="LaButti K."/>
            <person name="Viragh M."/>
            <person name="Koriabine M."/>
            <person name="Yan M."/>
            <person name="Riley R."/>
            <person name="Champramary S."/>
            <person name="Plett K.L."/>
            <person name="Tsai I.J."/>
            <person name="Slot J."/>
            <person name="Sipos G."/>
            <person name="Plett J."/>
            <person name="Nagy L.G."/>
            <person name="Grigoriev I.V."/>
        </authorList>
    </citation>
    <scope>NUCLEOTIDE SEQUENCE</scope>
    <source>
        <strain evidence="2">ICMP 16352</strain>
    </source>
</reference>
<dbReference type="AlphaFoldDB" id="A0AA39NY90"/>
<gene>
    <name evidence="2" type="ORF">IW261DRAFT_1503774</name>
</gene>
<proteinExistence type="predicted"/>
<feature type="transmembrane region" description="Helical" evidence="1">
    <location>
        <begin position="7"/>
        <end position="28"/>
    </location>
</feature>
<name>A0AA39NY90_9AGAR</name>
<comment type="caution">
    <text evidence="2">The sequence shown here is derived from an EMBL/GenBank/DDBJ whole genome shotgun (WGS) entry which is preliminary data.</text>
</comment>
<organism evidence="2 3">
    <name type="scientific">Armillaria novae-zelandiae</name>
    <dbReference type="NCBI Taxonomy" id="153914"/>
    <lineage>
        <taxon>Eukaryota</taxon>
        <taxon>Fungi</taxon>
        <taxon>Dikarya</taxon>
        <taxon>Basidiomycota</taxon>
        <taxon>Agaricomycotina</taxon>
        <taxon>Agaricomycetes</taxon>
        <taxon>Agaricomycetidae</taxon>
        <taxon>Agaricales</taxon>
        <taxon>Marasmiineae</taxon>
        <taxon>Physalacriaceae</taxon>
        <taxon>Armillaria</taxon>
    </lineage>
</organism>
<keyword evidence="1" id="KW-0472">Membrane</keyword>
<evidence type="ECO:0000313" key="3">
    <source>
        <dbReference type="Proteomes" id="UP001175227"/>
    </source>
</evidence>
<keyword evidence="1" id="KW-1133">Transmembrane helix</keyword>